<evidence type="ECO:0000256" key="1">
    <source>
        <dbReference type="SAM" id="SignalP"/>
    </source>
</evidence>
<feature type="chain" id="PRO_5045500149" evidence="1">
    <location>
        <begin position="18"/>
        <end position="161"/>
    </location>
</feature>
<organism evidence="2 3">
    <name type="scientific">Marivivens donghaensis</name>
    <dbReference type="NCBI Taxonomy" id="1699413"/>
    <lineage>
        <taxon>Bacteria</taxon>
        <taxon>Pseudomonadati</taxon>
        <taxon>Pseudomonadota</taxon>
        <taxon>Alphaproteobacteria</taxon>
        <taxon>Rhodobacterales</taxon>
        <taxon>Paracoccaceae</taxon>
        <taxon>Marivivens group</taxon>
        <taxon>Marivivens</taxon>
    </lineage>
</organism>
<feature type="signal peptide" evidence="1">
    <location>
        <begin position="1"/>
        <end position="17"/>
    </location>
</feature>
<reference evidence="2 3" key="1">
    <citation type="submission" date="2020-03" db="EMBL/GenBank/DDBJ databases">
        <title>Bacterial isolates of synthetic phycosphere.</title>
        <authorList>
            <person name="Fu H."/>
            <person name="Moran M.A."/>
        </authorList>
    </citation>
    <scope>NUCLEOTIDE SEQUENCE [LARGE SCALE GENOMIC DNA]</scope>
    <source>
        <strain evidence="2 3">HF1</strain>
    </source>
</reference>
<sequence length="161" mass="17570">MRILLAAVLLFPMAAKADTAESMFTCTFRGGDKVVQVYTVGELAGYAYGPQHGNPEMSLVQHALDVNLQPWTGIGRYESESVTFLNVDTSYTVWWSIDKMDMSGVAEGGITVAQGDNVLADLTCDKGSVLTNTFYPLMNLREDLGLLWCITSQTWAANCKG</sequence>
<proteinExistence type="predicted"/>
<name>A0ABX0VV65_9RHOB</name>
<dbReference type="EMBL" id="JAATOP010000001">
    <property type="protein sequence ID" value="NIY71102.1"/>
    <property type="molecule type" value="Genomic_DNA"/>
</dbReference>
<gene>
    <name evidence="2" type="ORF">HCZ30_01480</name>
</gene>
<comment type="caution">
    <text evidence="2">The sequence shown here is derived from an EMBL/GenBank/DDBJ whole genome shotgun (WGS) entry which is preliminary data.</text>
</comment>
<dbReference type="Proteomes" id="UP000709466">
    <property type="component" value="Unassembled WGS sequence"/>
</dbReference>
<keyword evidence="1" id="KW-0732">Signal</keyword>
<accession>A0ABX0VV65</accession>
<evidence type="ECO:0000313" key="3">
    <source>
        <dbReference type="Proteomes" id="UP000709466"/>
    </source>
</evidence>
<evidence type="ECO:0000313" key="2">
    <source>
        <dbReference type="EMBL" id="NIY71102.1"/>
    </source>
</evidence>
<keyword evidence="3" id="KW-1185">Reference proteome</keyword>
<dbReference type="RefSeq" id="WP_167635989.1">
    <property type="nucleotide sequence ID" value="NZ_JAATOP010000001.1"/>
</dbReference>
<protein>
    <submittedName>
        <fullName evidence="2">Uncharacterized protein</fullName>
    </submittedName>
</protein>